<keyword evidence="1" id="KW-0677">Repeat</keyword>
<dbReference type="InterPro" id="IPR056884">
    <property type="entry name" value="NPHP3-like_N"/>
</dbReference>
<comment type="caution">
    <text evidence="3">The sequence shown here is derived from an EMBL/GenBank/DDBJ whole genome shotgun (WGS) entry which is preliminary data.</text>
</comment>
<dbReference type="Proteomes" id="UP000287972">
    <property type="component" value="Unassembled WGS sequence"/>
</dbReference>
<sequence>MEPLAAVALAGNVLQFAEFVGRLFKDTCRIYASVSGLTPNDLHIQDICTKLGSFSAQLQSVPSHSSAPSDLRDCIAACKKDCDNLLAIMKVLAAKKGNSQRPWKSFSAVLSHKMKAGEIEDLKSRIKDRQHLMSLMLSDMLNVRVRVISEELSQLQSTITDWTDRTTTWFQMLSNTQQSLSQQVQTLIRHESISQNDLESICSGLKDLSIDARECQQTMNVLNSLDYEERPKRHSNIPKAHAATFAWGLQQDNLSEGQGSSGCFRRWLSDDSKLFWVSGKPGSGKSTFMKFVSDKKETKECLRKWAGHRELILARHFFTIYGTAIERSLEGLLRSLLHDILEGESKLIPKLLPTRWTNTSKQSPWTHSELESALRAVAKMDLSTYICFFIDGLDEYSGDHLEICQTLKELSKPTFIKVCVSSRPWNVFEDAFGNSRESKLYIHELTHEDILHYTQARLSEHPRWSFVSSGPDAADSQSLIREVVDRSMGVFLWVFLVTRLLREGLNNDDTFSDLQRRVSSYPDDLEEFFKHILSSVDSFYHEKMAGTLMVACDAEEPLDIQMFVFLDQEYDDENYALRPPVYDARLDGYNYDGDSYLAASGPIARRINGRTVFDFLRTPEMARFLREKARANFCSSLSLLRARLAWFKSTAFHQRDRSGEELDLIEDVPEVAEGLREAARYARLASDEGGDIEVAVSALLDNAELGIAEMVRTNQIPAQYFGLELPNSLEIPGSNPGVVE</sequence>
<reference evidence="3 4" key="1">
    <citation type="submission" date="2017-06" db="EMBL/GenBank/DDBJ databases">
        <title>Comparative genomic analysis of Ambrosia Fusariam Clade fungi.</title>
        <authorList>
            <person name="Stajich J.E."/>
            <person name="Carrillo J."/>
            <person name="Kijimoto T."/>
            <person name="Eskalen A."/>
            <person name="O'Donnell K."/>
            <person name="Kasson M."/>
        </authorList>
    </citation>
    <scope>NUCLEOTIDE SEQUENCE [LARGE SCALE GENOMIC DNA]</scope>
    <source>
        <strain evidence="3 4">NRRL62606</strain>
    </source>
</reference>
<protein>
    <recommendedName>
        <fullName evidence="2">Nephrocystin 3-like N-terminal domain-containing protein</fullName>
    </recommendedName>
</protein>
<proteinExistence type="predicted"/>
<evidence type="ECO:0000259" key="2">
    <source>
        <dbReference type="Pfam" id="PF24883"/>
    </source>
</evidence>
<dbReference type="PANTHER" id="PTHR10039">
    <property type="entry name" value="AMELOGENIN"/>
    <property type="match status" value="1"/>
</dbReference>
<evidence type="ECO:0000313" key="3">
    <source>
        <dbReference type="EMBL" id="RSL79344.1"/>
    </source>
</evidence>
<organism evidence="3 4">
    <name type="scientific">Fusarium floridanum</name>
    <dbReference type="NCBI Taxonomy" id="1325733"/>
    <lineage>
        <taxon>Eukaryota</taxon>
        <taxon>Fungi</taxon>
        <taxon>Dikarya</taxon>
        <taxon>Ascomycota</taxon>
        <taxon>Pezizomycotina</taxon>
        <taxon>Sordariomycetes</taxon>
        <taxon>Hypocreomycetidae</taxon>
        <taxon>Hypocreales</taxon>
        <taxon>Nectriaceae</taxon>
        <taxon>Fusarium</taxon>
        <taxon>Fusarium solani species complex</taxon>
    </lineage>
</organism>
<dbReference type="InterPro" id="IPR027417">
    <property type="entry name" value="P-loop_NTPase"/>
</dbReference>
<dbReference type="SUPFAM" id="SSF52540">
    <property type="entry name" value="P-loop containing nucleoside triphosphate hydrolases"/>
    <property type="match status" value="1"/>
</dbReference>
<gene>
    <name evidence="3" type="ORF">CEP51_007431</name>
</gene>
<feature type="domain" description="Nephrocystin 3-like N-terminal" evidence="2">
    <location>
        <begin position="264"/>
        <end position="423"/>
    </location>
</feature>
<dbReference type="EMBL" id="NKCL01000177">
    <property type="protein sequence ID" value="RSL79344.1"/>
    <property type="molecule type" value="Genomic_DNA"/>
</dbReference>
<name>A0A428RP83_9HYPO</name>
<evidence type="ECO:0000313" key="4">
    <source>
        <dbReference type="Proteomes" id="UP000287972"/>
    </source>
</evidence>
<accession>A0A428RP83</accession>
<keyword evidence="4" id="KW-1185">Reference proteome</keyword>
<dbReference type="Pfam" id="PF24883">
    <property type="entry name" value="NPHP3_N"/>
    <property type="match status" value="1"/>
</dbReference>
<dbReference type="PANTHER" id="PTHR10039:SF5">
    <property type="entry name" value="NACHT DOMAIN-CONTAINING PROTEIN"/>
    <property type="match status" value="1"/>
</dbReference>
<evidence type="ECO:0000256" key="1">
    <source>
        <dbReference type="ARBA" id="ARBA00022737"/>
    </source>
</evidence>
<dbReference type="AlphaFoldDB" id="A0A428RP83"/>
<dbReference type="Gene3D" id="3.40.50.300">
    <property type="entry name" value="P-loop containing nucleotide triphosphate hydrolases"/>
    <property type="match status" value="1"/>
</dbReference>